<dbReference type="GO" id="GO:0005634">
    <property type="term" value="C:nucleus"/>
    <property type="evidence" value="ECO:0007669"/>
    <property type="project" value="UniProtKB-SubCell"/>
</dbReference>
<dbReference type="Gene3D" id="2.40.330.10">
    <property type="entry name" value="DNA-binding pseudobarrel domain"/>
    <property type="match status" value="2"/>
</dbReference>
<comment type="caution">
    <text evidence="8">The sequence shown here is derived from an EMBL/GenBank/DDBJ whole genome shotgun (WGS) entry which is preliminary data.</text>
</comment>
<dbReference type="InterPro" id="IPR050655">
    <property type="entry name" value="Plant_B3_domain"/>
</dbReference>
<reference evidence="8 9" key="1">
    <citation type="submission" date="2024-01" db="EMBL/GenBank/DDBJ databases">
        <authorList>
            <person name="Waweru B."/>
        </authorList>
    </citation>
    <scope>NUCLEOTIDE SEQUENCE [LARGE SCALE GENOMIC DNA]</scope>
</reference>
<dbReference type="CDD" id="cd10017">
    <property type="entry name" value="B3_DNA"/>
    <property type="match status" value="2"/>
</dbReference>
<sequence>MVKPKRNVSFCNEFFKVYLSDFSSRQLSLPPAFGIQFNGKNETLPKNATLKDGNAEIWHVGLVKNEGDWIIKDGWKEFASYYSLVDGDFLIFKYDGSSEFEVELYGKNGLKNERRGLKNRTSIHVKEEEETEEETEVEFIGSGPSSGYKQNDSNIEPRRTRSQGLLGKSGPASSETKVAKLGGHKGVKVPSSVPGKVPRFVMNITRTMRFARIPMTFMRQHNINVPKEMKLRDESGKLWPVQVSFWDSGYTVLTSGFSEFCRMNKLVPRDQCIFTFILAKGNFCNVIQVQVVRQDPRTHKHGTTMKLKA</sequence>
<evidence type="ECO:0000256" key="2">
    <source>
        <dbReference type="ARBA" id="ARBA00023015"/>
    </source>
</evidence>
<feature type="domain" description="TF-B3" evidence="7">
    <location>
        <begin position="12"/>
        <end position="108"/>
    </location>
</feature>
<keyword evidence="5" id="KW-0539">Nucleus</keyword>
<dbReference type="Proteomes" id="UP001314170">
    <property type="component" value="Unassembled WGS sequence"/>
</dbReference>
<evidence type="ECO:0000256" key="6">
    <source>
        <dbReference type="SAM" id="MobiDB-lite"/>
    </source>
</evidence>
<dbReference type="EMBL" id="CAWUPB010001108">
    <property type="protein sequence ID" value="CAK7337933.1"/>
    <property type="molecule type" value="Genomic_DNA"/>
</dbReference>
<dbReference type="InterPro" id="IPR015300">
    <property type="entry name" value="DNA-bd_pseudobarrel_sf"/>
</dbReference>
<evidence type="ECO:0000313" key="9">
    <source>
        <dbReference type="Proteomes" id="UP001314170"/>
    </source>
</evidence>
<feature type="region of interest" description="Disordered" evidence="6">
    <location>
        <begin position="128"/>
        <end position="177"/>
    </location>
</feature>
<dbReference type="PANTHER" id="PTHR31920">
    <property type="entry name" value="B3 DOMAIN-CONTAINING"/>
    <property type="match status" value="1"/>
</dbReference>
<evidence type="ECO:0000313" key="8">
    <source>
        <dbReference type="EMBL" id="CAK7337933.1"/>
    </source>
</evidence>
<keyword evidence="9" id="KW-1185">Reference proteome</keyword>
<organism evidence="8 9">
    <name type="scientific">Dovyalis caffra</name>
    <dbReference type="NCBI Taxonomy" id="77055"/>
    <lineage>
        <taxon>Eukaryota</taxon>
        <taxon>Viridiplantae</taxon>
        <taxon>Streptophyta</taxon>
        <taxon>Embryophyta</taxon>
        <taxon>Tracheophyta</taxon>
        <taxon>Spermatophyta</taxon>
        <taxon>Magnoliopsida</taxon>
        <taxon>eudicotyledons</taxon>
        <taxon>Gunneridae</taxon>
        <taxon>Pentapetalae</taxon>
        <taxon>rosids</taxon>
        <taxon>fabids</taxon>
        <taxon>Malpighiales</taxon>
        <taxon>Salicaceae</taxon>
        <taxon>Flacourtieae</taxon>
        <taxon>Dovyalis</taxon>
    </lineage>
</organism>
<name>A0AAV1RR83_9ROSI</name>
<dbReference type="AlphaFoldDB" id="A0AAV1RR83"/>
<dbReference type="PROSITE" id="PS50863">
    <property type="entry name" value="B3"/>
    <property type="match status" value="2"/>
</dbReference>
<evidence type="ECO:0000256" key="1">
    <source>
        <dbReference type="ARBA" id="ARBA00004123"/>
    </source>
</evidence>
<feature type="domain" description="TF-B3" evidence="7">
    <location>
        <begin position="196"/>
        <end position="295"/>
    </location>
</feature>
<evidence type="ECO:0000256" key="3">
    <source>
        <dbReference type="ARBA" id="ARBA00023125"/>
    </source>
</evidence>
<comment type="subcellular location">
    <subcellularLocation>
        <location evidence="1">Nucleus</location>
    </subcellularLocation>
</comment>
<dbReference type="InterPro" id="IPR003340">
    <property type="entry name" value="B3_DNA-bd"/>
</dbReference>
<protein>
    <recommendedName>
        <fullName evidence="7">TF-B3 domain-containing protein</fullName>
    </recommendedName>
</protein>
<accession>A0AAV1RR83</accession>
<dbReference type="GO" id="GO:0003677">
    <property type="term" value="F:DNA binding"/>
    <property type="evidence" value="ECO:0007669"/>
    <property type="project" value="UniProtKB-KW"/>
</dbReference>
<dbReference type="SUPFAM" id="SSF101936">
    <property type="entry name" value="DNA-binding pseudobarrel domain"/>
    <property type="match status" value="2"/>
</dbReference>
<dbReference type="PANTHER" id="PTHR31920:SF135">
    <property type="entry name" value="B3 DOMAIN-CONTAINING PROTEIN OS03G0621600-RELATED"/>
    <property type="match status" value="1"/>
</dbReference>
<evidence type="ECO:0000256" key="4">
    <source>
        <dbReference type="ARBA" id="ARBA00023163"/>
    </source>
</evidence>
<feature type="compositionally biased region" description="Acidic residues" evidence="6">
    <location>
        <begin position="128"/>
        <end position="137"/>
    </location>
</feature>
<feature type="compositionally biased region" description="Polar residues" evidence="6">
    <location>
        <begin position="143"/>
        <end position="154"/>
    </location>
</feature>
<keyword evidence="4" id="KW-0804">Transcription</keyword>
<evidence type="ECO:0000256" key="5">
    <source>
        <dbReference type="ARBA" id="ARBA00023242"/>
    </source>
</evidence>
<proteinExistence type="predicted"/>
<keyword evidence="2" id="KW-0805">Transcription regulation</keyword>
<evidence type="ECO:0000259" key="7">
    <source>
        <dbReference type="PROSITE" id="PS50863"/>
    </source>
</evidence>
<dbReference type="Pfam" id="PF02362">
    <property type="entry name" value="B3"/>
    <property type="match status" value="2"/>
</dbReference>
<keyword evidence="3" id="KW-0238">DNA-binding</keyword>
<gene>
    <name evidence="8" type="ORF">DCAF_LOCUS12974</name>
</gene>
<dbReference type="SMART" id="SM01019">
    <property type="entry name" value="B3"/>
    <property type="match status" value="2"/>
</dbReference>